<keyword evidence="2" id="KW-1185">Reference proteome</keyword>
<reference evidence="1" key="1">
    <citation type="journal article" date="2023" name="IScience">
        <title>Live-bearing cockroach genome reveals convergent evolutionary mechanisms linked to viviparity in insects and beyond.</title>
        <authorList>
            <person name="Fouks B."/>
            <person name="Harrison M.C."/>
            <person name="Mikhailova A.A."/>
            <person name="Marchal E."/>
            <person name="English S."/>
            <person name="Carruthers M."/>
            <person name="Jennings E.C."/>
            <person name="Chiamaka E.L."/>
            <person name="Frigard R.A."/>
            <person name="Pippel M."/>
            <person name="Attardo G.M."/>
            <person name="Benoit J.B."/>
            <person name="Bornberg-Bauer E."/>
            <person name="Tobe S.S."/>
        </authorList>
    </citation>
    <scope>NUCLEOTIDE SEQUENCE</scope>
    <source>
        <strain evidence="1">Stay&amp;Tobe</strain>
    </source>
</reference>
<evidence type="ECO:0000313" key="1">
    <source>
        <dbReference type="EMBL" id="KAJ9580278.1"/>
    </source>
</evidence>
<reference evidence="1" key="2">
    <citation type="submission" date="2023-05" db="EMBL/GenBank/DDBJ databases">
        <authorList>
            <person name="Fouks B."/>
        </authorList>
    </citation>
    <scope>NUCLEOTIDE SEQUENCE</scope>
    <source>
        <strain evidence="1">Stay&amp;Tobe</strain>
        <tissue evidence="1">Testes</tissue>
    </source>
</reference>
<proteinExistence type="predicted"/>
<gene>
    <name evidence="1" type="ORF">L9F63_004091</name>
</gene>
<organism evidence="1 2">
    <name type="scientific">Diploptera punctata</name>
    <name type="common">Pacific beetle cockroach</name>
    <dbReference type="NCBI Taxonomy" id="6984"/>
    <lineage>
        <taxon>Eukaryota</taxon>
        <taxon>Metazoa</taxon>
        <taxon>Ecdysozoa</taxon>
        <taxon>Arthropoda</taxon>
        <taxon>Hexapoda</taxon>
        <taxon>Insecta</taxon>
        <taxon>Pterygota</taxon>
        <taxon>Neoptera</taxon>
        <taxon>Polyneoptera</taxon>
        <taxon>Dictyoptera</taxon>
        <taxon>Blattodea</taxon>
        <taxon>Blaberoidea</taxon>
        <taxon>Blaberidae</taxon>
        <taxon>Diplopterinae</taxon>
        <taxon>Diploptera</taxon>
    </lineage>
</organism>
<evidence type="ECO:0000313" key="2">
    <source>
        <dbReference type="Proteomes" id="UP001233999"/>
    </source>
</evidence>
<dbReference type="EMBL" id="JASPKZ010008351">
    <property type="protein sequence ID" value="KAJ9580278.1"/>
    <property type="molecule type" value="Genomic_DNA"/>
</dbReference>
<dbReference type="Proteomes" id="UP001233999">
    <property type="component" value="Unassembled WGS sequence"/>
</dbReference>
<protein>
    <submittedName>
        <fullName evidence="1">Uncharacterized protein</fullName>
    </submittedName>
</protein>
<name>A0AAD7ZGT0_DIPPU</name>
<sequence length="69" mass="7870">MNEVIRNKTADVDGQLTAEIQAQLRQKQETSKPVSEKLVASKQEKEVLNTRYSENDSKEALCKLSEMQM</sequence>
<accession>A0AAD7ZGT0</accession>
<comment type="caution">
    <text evidence="1">The sequence shown here is derived from an EMBL/GenBank/DDBJ whole genome shotgun (WGS) entry which is preliminary data.</text>
</comment>
<dbReference type="AlphaFoldDB" id="A0AAD7ZGT0"/>